<dbReference type="STRING" id="102285.A0A0R3TXT2"/>
<organism evidence="5">
    <name type="scientific">Rodentolepis nana</name>
    <name type="common">Dwarf tapeworm</name>
    <name type="synonym">Hymenolepis nana</name>
    <dbReference type="NCBI Taxonomy" id="102285"/>
    <lineage>
        <taxon>Eukaryota</taxon>
        <taxon>Metazoa</taxon>
        <taxon>Spiralia</taxon>
        <taxon>Lophotrochozoa</taxon>
        <taxon>Platyhelminthes</taxon>
        <taxon>Cestoda</taxon>
        <taxon>Eucestoda</taxon>
        <taxon>Cyclophyllidea</taxon>
        <taxon>Hymenolepididae</taxon>
        <taxon>Rodentolepis</taxon>
    </lineage>
</organism>
<proteinExistence type="inferred from homology"/>
<evidence type="ECO:0000256" key="1">
    <source>
        <dbReference type="ARBA" id="ARBA00010597"/>
    </source>
</evidence>
<dbReference type="Proteomes" id="UP000278807">
    <property type="component" value="Unassembled WGS sequence"/>
</dbReference>
<evidence type="ECO:0000313" key="4">
    <source>
        <dbReference type="Proteomes" id="UP000278807"/>
    </source>
</evidence>
<evidence type="ECO:0000313" key="3">
    <source>
        <dbReference type="EMBL" id="VDO13713.1"/>
    </source>
</evidence>
<dbReference type="EMBL" id="UZAE01014531">
    <property type="protein sequence ID" value="VDO13713.1"/>
    <property type="molecule type" value="Genomic_DNA"/>
</dbReference>
<evidence type="ECO:0000256" key="2">
    <source>
        <dbReference type="ARBA" id="ARBA00020330"/>
    </source>
</evidence>
<dbReference type="PANTHER" id="PTHR31921:SF1">
    <property type="entry name" value="PROTEIN DPCD"/>
    <property type="match status" value="1"/>
</dbReference>
<dbReference type="WBParaSite" id="HNAJ_0001267701-mRNA-1">
    <property type="protein sequence ID" value="HNAJ_0001267701-mRNA-1"/>
    <property type="gene ID" value="HNAJ_0001267701"/>
</dbReference>
<keyword evidence="4" id="KW-1185">Reference proteome</keyword>
<sequence length="171" mass="19941">MRFLYGNDRVVKSNQGSKKDNFGPRCTCFMYPVFYSAFNSLLIFLMNNDFHVNHLKAIPILYLGRTKVHYNFPDGKEMTEQYDNNSGIIIERKWKRVPMVGGEGIWTYEIGQEPEKPGSVIRESAANPIFCRADTKQSFQWRIRNLPYPIDTYQLSIEDDSVIVLRTTNKK</sequence>
<comment type="similarity">
    <text evidence="1">Belongs to the DPCD family.</text>
</comment>
<dbReference type="OrthoDB" id="10256139at2759"/>
<dbReference type="InterPro" id="IPR026224">
    <property type="entry name" value="DPCD"/>
</dbReference>
<accession>A0A0R3TXT2</accession>
<dbReference type="PRINTS" id="PR02065">
    <property type="entry name" value="PROTEINDPCD"/>
</dbReference>
<name>A0A0R3TXT2_RODNA</name>
<reference evidence="3 4" key="2">
    <citation type="submission" date="2018-11" db="EMBL/GenBank/DDBJ databases">
        <authorList>
            <consortium name="Pathogen Informatics"/>
        </authorList>
    </citation>
    <scope>NUCLEOTIDE SEQUENCE [LARGE SCALE GENOMIC DNA]</scope>
</reference>
<protein>
    <recommendedName>
        <fullName evidence="2">Protein DPCD</fullName>
    </recommendedName>
</protein>
<evidence type="ECO:0000313" key="5">
    <source>
        <dbReference type="WBParaSite" id="HNAJ_0001267701-mRNA-1"/>
    </source>
</evidence>
<reference evidence="5" key="1">
    <citation type="submission" date="2017-02" db="UniProtKB">
        <authorList>
            <consortium name="WormBaseParasite"/>
        </authorList>
    </citation>
    <scope>IDENTIFICATION</scope>
</reference>
<gene>
    <name evidence="3" type="ORF">HNAJ_LOCUS12655</name>
</gene>
<dbReference type="AlphaFoldDB" id="A0A0R3TXT2"/>
<dbReference type="PANTHER" id="PTHR31921">
    <property type="entry name" value="PROTEIN DPCD"/>
    <property type="match status" value="1"/>
</dbReference>
<dbReference type="Pfam" id="PF14913">
    <property type="entry name" value="DPCD"/>
    <property type="match status" value="1"/>
</dbReference>